<proteinExistence type="predicted"/>
<protein>
    <submittedName>
        <fullName evidence="1">Uncharacterized protein</fullName>
    </submittedName>
</protein>
<dbReference type="EnsemblPlants" id="evm.model.09.95">
    <property type="protein sequence ID" value="cds.evm.model.09.95"/>
    <property type="gene ID" value="evm.TU.09.95"/>
</dbReference>
<organism evidence="1 2">
    <name type="scientific">Cannabis sativa</name>
    <name type="common">Hemp</name>
    <name type="synonym">Marijuana</name>
    <dbReference type="NCBI Taxonomy" id="3483"/>
    <lineage>
        <taxon>Eukaryota</taxon>
        <taxon>Viridiplantae</taxon>
        <taxon>Streptophyta</taxon>
        <taxon>Embryophyta</taxon>
        <taxon>Tracheophyta</taxon>
        <taxon>Spermatophyta</taxon>
        <taxon>Magnoliopsida</taxon>
        <taxon>eudicotyledons</taxon>
        <taxon>Gunneridae</taxon>
        <taxon>Pentapetalae</taxon>
        <taxon>rosids</taxon>
        <taxon>fabids</taxon>
        <taxon>Rosales</taxon>
        <taxon>Cannabaceae</taxon>
        <taxon>Cannabis</taxon>
    </lineage>
</organism>
<keyword evidence="2" id="KW-1185">Reference proteome</keyword>
<reference evidence="1" key="1">
    <citation type="submission" date="2018-11" db="EMBL/GenBank/DDBJ databases">
        <authorList>
            <person name="Grassa J C."/>
        </authorList>
    </citation>
    <scope>NUCLEOTIDE SEQUENCE [LARGE SCALE GENOMIC DNA]</scope>
</reference>
<dbReference type="PANTHER" id="PTHR33116">
    <property type="entry name" value="REVERSE TRANSCRIPTASE ZINC-BINDING DOMAIN-CONTAINING PROTEIN-RELATED-RELATED"/>
    <property type="match status" value="1"/>
</dbReference>
<dbReference type="PANTHER" id="PTHR33116:SF86">
    <property type="entry name" value="REVERSE TRANSCRIPTASE DOMAIN-CONTAINING PROTEIN"/>
    <property type="match status" value="1"/>
</dbReference>
<evidence type="ECO:0000313" key="1">
    <source>
        <dbReference type="EnsemblPlants" id="cds.evm.model.09.95"/>
    </source>
</evidence>
<dbReference type="AlphaFoldDB" id="A0A803QHW2"/>
<dbReference type="Proteomes" id="UP000596661">
    <property type="component" value="Chromosome 9"/>
</dbReference>
<reference evidence="1" key="2">
    <citation type="submission" date="2021-03" db="UniProtKB">
        <authorList>
            <consortium name="EnsemblPlants"/>
        </authorList>
    </citation>
    <scope>IDENTIFICATION</scope>
</reference>
<dbReference type="Gramene" id="evm.model.09.95">
    <property type="protein sequence ID" value="cds.evm.model.09.95"/>
    <property type="gene ID" value="evm.TU.09.95"/>
</dbReference>
<name>A0A803QHW2_CANSA</name>
<evidence type="ECO:0000313" key="2">
    <source>
        <dbReference type="Proteomes" id="UP000596661"/>
    </source>
</evidence>
<dbReference type="EMBL" id="UZAU01000718">
    <property type="status" value="NOT_ANNOTATED_CDS"/>
    <property type="molecule type" value="Genomic_DNA"/>
</dbReference>
<accession>A0A803QHW2</accession>
<sequence length="80" mass="9045">MKRGIKQTLGFSMGVGNINYLDLPLFRSRKKDVDFNFIIDNLVSKLHGWKLKSLSKAGRATQIKSVGLSLPVYTMQTMKL</sequence>